<evidence type="ECO:0000313" key="1">
    <source>
        <dbReference type="EMBL" id="OLN21864.1"/>
    </source>
</evidence>
<name>A0A1Q8Q3F3_9BACI</name>
<evidence type="ECO:0000313" key="2">
    <source>
        <dbReference type="Proteomes" id="UP000185568"/>
    </source>
</evidence>
<dbReference type="AlphaFoldDB" id="A0A1Q8Q3F3"/>
<dbReference type="STRING" id="1714264.BTO30_12665"/>
<organism evidence="1 2">
    <name type="scientific">Domibacillus antri</name>
    <dbReference type="NCBI Taxonomy" id="1714264"/>
    <lineage>
        <taxon>Bacteria</taxon>
        <taxon>Bacillati</taxon>
        <taxon>Bacillota</taxon>
        <taxon>Bacilli</taxon>
        <taxon>Bacillales</taxon>
        <taxon>Bacillaceae</taxon>
        <taxon>Domibacillus</taxon>
    </lineage>
</organism>
<dbReference type="EMBL" id="MSDU01000029">
    <property type="protein sequence ID" value="OLN21864.1"/>
    <property type="molecule type" value="Genomic_DNA"/>
</dbReference>
<protein>
    <submittedName>
        <fullName evidence="1">Uncharacterized protein</fullName>
    </submittedName>
</protein>
<accession>A0A1Q8Q3F3</accession>
<proteinExistence type="predicted"/>
<comment type="caution">
    <text evidence="1">The sequence shown here is derived from an EMBL/GenBank/DDBJ whole genome shotgun (WGS) entry which is preliminary data.</text>
</comment>
<dbReference type="Proteomes" id="UP000185568">
    <property type="component" value="Unassembled WGS sequence"/>
</dbReference>
<reference evidence="1 2" key="1">
    <citation type="submission" date="2016-12" db="EMBL/GenBank/DDBJ databases">
        <title>Domibacillus antri genome sequencing.</title>
        <authorList>
            <person name="Verma A."/>
            <person name="Krishnamurthi S."/>
        </authorList>
    </citation>
    <scope>NUCLEOTIDE SEQUENCE [LARGE SCALE GENOMIC DNA]</scope>
    <source>
        <strain evidence="1 2">XD80</strain>
    </source>
</reference>
<keyword evidence="2" id="KW-1185">Reference proteome</keyword>
<dbReference type="OrthoDB" id="2678983at2"/>
<sequence>MEVKPVFLHLHSPSDHDWVNKYYEFQRIPQQGEYVSVEVDAEWYEIELVVHTPSSDQMSAEVYAVKVDHLEVSKRKLNISRE</sequence>
<gene>
    <name evidence="1" type="ORF">BTO30_12665</name>
</gene>